<dbReference type="SUPFAM" id="SSF47616">
    <property type="entry name" value="GST C-terminal domain-like"/>
    <property type="match status" value="1"/>
</dbReference>
<dbReference type="InterPro" id="IPR036282">
    <property type="entry name" value="Glutathione-S-Trfase_C_sf"/>
</dbReference>
<feature type="domain" description="GST N-terminal" evidence="3">
    <location>
        <begin position="1"/>
        <end position="85"/>
    </location>
</feature>
<evidence type="ECO:0000313" key="5">
    <source>
        <dbReference type="EMBL" id="CAB9509378.1"/>
    </source>
</evidence>
<protein>
    <submittedName>
        <fullName evidence="5">S-transferase-like protein</fullName>
    </submittedName>
</protein>
<evidence type="ECO:0000256" key="2">
    <source>
        <dbReference type="RuleBase" id="RU003494"/>
    </source>
</evidence>
<dbReference type="InterPro" id="IPR036249">
    <property type="entry name" value="Thioredoxin-like_sf"/>
</dbReference>
<dbReference type="Pfam" id="PF02798">
    <property type="entry name" value="GST_N"/>
    <property type="match status" value="1"/>
</dbReference>
<accession>A0A9N8HC09</accession>
<dbReference type="InterPro" id="IPR004045">
    <property type="entry name" value="Glutathione_S-Trfase_N"/>
</dbReference>
<dbReference type="AlphaFoldDB" id="A0A9N8HC09"/>
<comment type="caution">
    <text evidence="5">The sequence shown here is derived from an EMBL/GenBank/DDBJ whole genome shotgun (WGS) entry which is preliminary data.</text>
</comment>
<dbReference type="EMBL" id="CAICTM010000386">
    <property type="protein sequence ID" value="CAB9509378.1"/>
    <property type="molecule type" value="Genomic_DNA"/>
</dbReference>
<reference evidence="5" key="1">
    <citation type="submission" date="2020-06" db="EMBL/GenBank/DDBJ databases">
        <authorList>
            <consortium name="Plant Systems Biology data submission"/>
        </authorList>
    </citation>
    <scope>NUCLEOTIDE SEQUENCE</scope>
    <source>
        <strain evidence="5">D6</strain>
    </source>
</reference>
<dbReference type="OrthoDB" id="422574at2759"/>
<organism evidence="5 6">
    <name type="scientific">Seminavis robusta</name>
    <dbReference type="NCBI Taxonomy" id="568900"/>
    <lineage>
        <taxon>Eukaryota</taxon>
        <taxon>Sar</taxon>
        <taxon>Stramenopiles</taxon>
        <taxon>Ochrophyta</taxon>
        <taxon>Bacillariophyta</taxon>
        <taxon>Bacillariophyceae</taxon>
        <taxon>Bacillariophycidae</taxon>
        <taxon>Naviculales</taxon>
        <taxon>Naviculaceae</taxon>
        <taxon>Seminavis</taxon>
    </lineage>
</organism>
<evidence type="ECO:0000259" key="4">
    <source>
        <dbReference type="PROSITE" id="PS50405"/>
    </source>
</evidence>
<evidence type="ECO:0000256" key="1">
    <source>
        <dbReference type="ARBA" id="ARBA00007409"/>
    </source>
</evidence>
<comment type="similarity">
    <text evidence="1 2">Belongs to the GST superfamily.</text>
</comment>
<dbReference type="PANTHER" id="PTHR44051:SF8">
    <property type="entry name" value="GLUTATHIONE S-TRANSFERASE GSTA"/>
    <property type="match status" value="1"/>
</dbReference>
<proteinExistence type="inferred from homology"/>
<dbReference type="InterPro" id="IPR004046">
    <property type="entry name" value="GST_C"/>
</dbReference>
<dbReference type="PROSITE" id="PS50405">
    <property type="entry name" value="GST_CTER"/>
    <property type="match status" value="1"/>
</dbReference>
<name>A0A9N8HC09_9STRA</name>
<sequence length="281" mass="31451">MPPTLYHVPRTISSPLVQLILELDLIDQGAIVVQEMSFADLKKPEHLAINTMGTSPAFQCTQMGLCMWESGAILDYLLERHDTDYQFHPPPTTPTSTPDEIRLRTKYLQLKQFIIATVYPFIASMYIHALTHGQNLDEEYMAAAKQKCHACMGPALATALGDKPYFLGDNISVIDLLAAKPLGNAHALGLIAEEAPTLVDLLERIQARPTYRMAYEGLAKRHEQALAESVVEVEEPNDQELVLVPKKKRNPKQAKEATLKKKRFSWALRGRSSSIENEVEC</sequence>
<evidence type="ECO:0000313" key="6">
    <source>
        <dbReference type="Proteomes" id="UP001153069"/>
    </source>
</evidence>
<evidence type="ECO:0000259" key="3">
    <source>
        <dbReference type="PROSITE" id="PS50404"/>
    </source>
</evidence>
<keyword evidence="6" id="KW-1185">Reference proteome</keyword>
<dbReference type="SUPFAM" id="SSF52833">
    <property type="entry name" value="Thioredoxin-like"/>
    <property type="match status" value="1"/>
</dbReference>
<feature type="domain" description="GST C-terminal" evidence="4">
    <location>
        <begin position="100"/>
        <end position="226"/>
    </location>
</feature>
<gene>
    <name evidence="5" type="ORF">SEMRO_387_G132170.1</name>
</gene>
<dbReference type="Proteomes" id="UP001153069">
    <property type="component" value="Unassembled WGS sequence"/>
</dbReference>
<dbReference type="Gene3D" id="1.20.1050.10">
    <property type="match status" value="1"/>
</dbReference>
<dbReference type="InterPro" id="IPR010987">
    <property type="entry name" value="Glutathione-S-Trfase_C-like"/>
</dbReference>
<dbReference type="Pfam" id="PF00043">
    <property type="entry name" value="GST_C"/>
    <property type="match status" value="1"/>
</dbReference>
<dbReference type="Gene3D" id="3.40.30.10">
    <property type="entry name" value="Glutaredoxin"/>
    <property type="match status" value="1"/>
</dbReference>
<dbReference type="PANTHER" id="PTHR44051">
    <property type="entry name" value="GLUTATHIONE S-TRANSFERASE-RELATED"/>
    <property type="match status" value="1"/>
</dbReference>
<dbReference type="PROSITE" id="PS50404">
    <property type="entry name" value="GST_NTER"/>
    <property type="match status" value="1"/>
</dbReference>